<dbReference type="NCBIfam" id="TIGR01888">
    <property type="entry name" value="cas_cmr3"/>
    <property type="match status" value="1"/>
</dbReference>
<dbReference type="Proteomes" id="UP000254575">
    <property type="component" value="Unassembled WGS sequence"/>
</dbReference>
<keyword evidence="2" id="KW-1185">Reference proteome</keyword>
<dbReference type="RefSeq" id="WP_115219459.1">
    <property type="nucleotide sequence ID" value="NZ_UHIA01000004.1"/>
</dbReference>
<sequence>MNYYIIDALSPLVFRSGKPFGAQSDTDDIMFPLPSAAAGLIRTVSAQQQDGFSGSYDVAALQNIAVNGLFLAKLDDSGSLKQVFVPKPADALYLKNKETDRVQLLRLSPQKVPEDCGSDLPHDLLPVQMASSIKGKPQSGAAFWDLADFLAWQCDGQSLSYEDIQKNGANHLPVEVRSHVAIDRDTLAGEDGKLFQSAAYDFANTRCENHQGWHEERYGFVIAAAESLNDDLVRFGGEGRLSRLEKTEVPKQLFRQPEFQQTNGLKLTLLSPAVFEQGWLPDCLDKDTLTGTLPQTDIRVKLRAAAIDRWQPVSGWDLAKHQPKAMRKAVAAGSVYWLEILENQCLDAKDVTVLNYQSLCQNEQDRLDGFGLCLISAWQLPE</sequence>
<dbReference type="Gene3D" id="2.60.40.4350">
    <property type="match status" value="1"/>
</dbReference>
<dbReference type="AlphaFoldDB" id="A0A380N497"/>
<organism evidence="1 2">
    <name type="scientific">Suttonella indologenes</name>
    <dbReference type="NCBI Taxonomy" id="13276"/>
    <lineage>
        <taxon>Bacteria</taxon>
        <taxon>Pseudomonadati</taxon>
        <taxon>Pseudomonadota</taxon>
        <taxon>Gammaproteobacteria</taxon>
        <taxon>Cardiobacteriales</taxon>
        <taxon>Cardiobacteriaceae</taxon>
        <taxon>Suttonella</taxon>
    </lineage>
</organism>
<proteinExistence type="predicted"/>
<dbReference type="Pfam" id="PF09700">
    <property type="entry name" value="Cas_Cmr3"/>
    <property type="match status" value="1"/>
</dbReference>
<dbReference type="EMBL" id="UHIA01000004">
    <property type="protein sequence ID" value="SUO98667.1"/>
    <property type="molecule type" value="Genomic_DNA"/>
</dbReference>
<dbReference type="InterPro" id="IPR010165">
    <property type="entry name" value="CRISPR-Cmr3_IIIB"/>
</dbReference>
<reference evidence="1 2" key="1">
    <citation type="submission" date="2018-06" db="EMBL/GenBank/DDBJ databases">
        <authorList>
            <consortium name="Pathogen Informatics"/>
            <person name="Doyle S."/>
        </authorList>
    </citation>
    <scope>NUCLEOTIDE SEQUENCE [LARGE SCALE GENOMIC DNA]</scope>
    <source>
        <strain evidence="1 2">NCTC10717</strain>
    </source>
</reference>
<dbReference type="OrthoDB" id="6162707at2"/>
<protein>
    <submittedName>
        <fullName evidence="1">CRISPR type III-B/RAMP module-associated protein Cmr3</fullName>
    </submittedName>
</protein>
<evidence type="ECO:0000313" key="2">
    <source>
        <dbReference type="Proteomes" id="UP000254575"/>
    </source>
</evidence>
<evidence type="ECO:0000313" key="1">
    <source>
        <dbReference type="EMBL" id="SUO98667.1"/>
    </source>
</evidence>
<accession>A0A380N497</accession>
<dbReference type="InterPro" id="IPR019117">
    <property type="entry name" value="CRISPR-assoc_protein_Cmr3"/>
</dbReference>
<name>A0A380N497_9GAMM</name>
<gene>
    <name evidence="1" type="ORF">NCTC10717_02423</name>
</gene>